<evidence type="ECO:0000256" key="7">
    <source>
        <dbReference type="ARBA" id="ARBA00023015"/>
    </source>
</evidence>
<keyword evidence="10" id="KW-0325">Glycoprotein</keyword>
<dbReference type="PROSITE" id="PS50811">
    <property type="entry name" value="WRKY"/>
    <property type="match status" value="1"/>
</dbReference>
<comment type="similarity">
    <text evidence="2">Belongs to the peptidase A1 family.</text>
</comment>
<feature type="region of interest" description="Disordered" evidence="13">
    <location>
        <begin position="652"/>
        <end position="676"/>
    </location>
</feature>
<evidence type="ECO:0000256" key="6">
    <source>
        <dbReference type="ARBA" id="ARBA00022801"/>
    </source>
</evidence>
<dbReference type="Gene3D" id="2.40.70.10">
    <property type="entry name" value="Acid Proteases"/>
    <property type="match status" value="2"/>
</dbReference>
<comment type="subcellular location">
    <subcellularLocation>
        <location evidence="1">Nucleus</location>
    </subcellularLocation>
</comment>
<dbReference type="Proteomes" id="UP001189624">
    <property type="component" value="Chromosome 10"/>
</dbReference>
<evidence type="ECO:0000259" key="16">
    <source>
        <dbReference type="PROSITE" id="PS51767"/>
    </source>
</evidence>
<proteinExistence type="inferred from homology"/>
<feature type="region of interest" description="Disordered" evidence="13">
    <location>
        <begin position="762"/>
        <end position="788"/>
    </location>
</feature>
<keyword evidence="6" id="KW-0378">Hydrolase</keyword>
<dbReference type="PROSITE" id="PS51767">
    <property type="entry name" value="PEPTIDASE_A1"/>
    <property type="match status" value="1"/>
</dbReference>
<evidence type="ECO:0000256" key="3">
    <source>
        <dbReference type="ARBA" id="ARBA00022670"/>
    </source>
</evidence>
<accession>A0AA86T0J8</accession>
<dbReference type="PANTHER" id="PTHR13683:SF768">
    <property type="entry name" value="EUKARYOTIC ASPARTYL PROTEASE FAMILY PROTEIN"/>
    <property type="match status" value="1"/>
</dbReference>
<dbReference type="InterPro" id="IPR032861">
    <property type="entry name" value="TAXi_N"/>
</dbReference>
<organism evidence="17 18">
    <name type="scientific">Sphenostylis stenocarpa</name>
    <dbReference type="NCBI Taxonomy" id="92480"/>
    <lineage>
        <taxon>Eukaryota</taxon>
        <taxon>Viridiplantae</taxon>
        <taxon>Streptophyta</taxon>
        <taxon>Embryophyta</taxon>
        <taxon>Tracheophyta</taxon>
        <taxon>Spermatophyta</taxon>
        <taxon>Magnoliopsida</taxon>
        <taxon>eudicotyledons</taxon>
        <taxon>Gunneridae</taxon>
        <taxon>Pentapetalae</taxon>
        <taxon>rosids</taxon>
        <taxon>fabids</taxon>
        <taxon>Fabales</taxon>
        <taxon>Fabaceae</taxon>
        <taxon>Papilionoideae</taxon>
        <taxon>50 kb inversion clade</taxon>
        <taxon>NPAAA clade</taxon>
        <taxon>indigoferoid/millettioid clade</taxon>
        <taxon>Phaseoleae</taxon>
        <taxon>Sphenostylis</taxon>
    </lineage>
</organism>
<feature type="domain" description="Peptidase A1" evidence="16">
    <location>
        <begin position="70"/>
        <end position="425"/>
    </location>
</feature>
<dbReference type="GO" id="GO:0005634">
    <property type="term" value="C:nucleus"/>
    <property type="evidence" value="ECO:0007669"/>
    <property type="project" value="UniProtKB-SubCell"/>
</dbReference>
<dbReference type="InterPro" id="IPR033121">
    <property type="entry name" value="PEPTIDASE_A1"/>
</dbReference>
<evidence type="ECO:0000256" key="10">
    <source>
        <dbReference type="ARBA" id="ARBA00023180"/>
    </source>
</evidence>
<feature type="region of interest" description="Disordered" evidence="13">
    <location>
        <begin position="499"/>
        <end position="528"/>
    </location>
</feature>
<evidence type="ECO:0000256" key="9">
    <source>
        <dbReference type="ARBA" id="ARBA00023163"/>
    </source>
</evidence>
<evidence type="ECO:0000256" key="14">
    <source>
        <dbReference type="SAM" id="SignalP"/>
    </source>
</evidence>
<evidence type="ECO:0000256" key="8">
    <source>
        <dbReference type="ARBA" id="ARBA00023125"/>
    </source>
</evidence>
<evidence type="ECO:0000313" key="18">
    <source>
        <dbReference type="Proteomes" id="UP001189624"/>
    </source>
</evidence>
<keyword evidence="14" id="KW-0732">Signal</keyword>
<feature type="signal peptide" evidence="14">
    <location>
        <begin position="1"/>
        <end position="23"/>
    </location>
</feature>
<keyword evidence="8" id="KW-0238">DNA-binding</keyword>
<dbReference type="InterPro" id="IPR034161">
    <property type="entry name" value="Pepsin-like_plant"/>
</dbReference>
<dbReference type="FunFam" id="2.40.70.10:FF:000056">
    <property type="entry name" value="Eukaryotic aspartyl protease family protein"/>
    <property type="match status" value="1"/>
</dbReference>
<dbReference type="GO" id="GO:0004190">
    <property type="term" value="F:aspartic-type endopeptidase activity"/>
    <property type="evidence" value="ECO:0007669"/>
    <property type="project" value="UniProtKB-KW"/>
</dbReference>
<keyword evidence="4" id="KW-0677">Repeat</keyword>
<evidence type="ECO:0000256" key="4">
    <source>
        <dbReference type="ARBA" id="ARBA00022737"/>
    </source>
</evidence>
<evidence type="ECO:0000256" key="13">
    <source>
        <dbReference type="SAM" id="MobiDB-lite"/>
    </source>
</evidence>
<dbReference type="FunFam" id="2.40.70.10:FF:000028">
    <property type="entry name" value="Eukaryotic aspartyl protease family protein"/>
    <property type="match status" value="1"/>
</dbReference>
<feature type="compositionally biased region" description="Polar residues" evidence="13">
    <location>
        <begin position="513"/>
        <end position="528"/>
    </location>
</feature>
<evidence type="ECO:0000313" key="17">
    <source>
        <dbReference type="EMBL" id="CAJ1976331.1"/>
    </source>
</evidence>
<dbReference type="AlphaFoldDB" id="A0AA86T0J8"/>
<feature type="active site" evidence="12">
    <location>
        <position position="305"/>
    </location>
</feature>
<dbReference type="Pfam" id="PF14543">
    <property type="entry name" value="TAXi_N"/>
    <property type="match status" value="1"/>
</dbReference>
<name>A0AA86T0J8_9FABA</name>
<dbReference type="InterPro" id="IPR003657">
    <property type="entry name" value="WRKY_dom"/>
</dbReference>
<evidence type="ECO:0000256" key="12">
    <source>
        <dbReference type="PIRSR" id="PIRSR601461-1"/>
    </source>
</evidence>
<evidence type="ECO:0000256" key="1">
    <source>
        <dbReference type="ARBA" id="ARBA00004123"/>
    </source>
</evidence>
<keyword evidence="7" id="KW-0805">Transcription regulation</keyword>
<dbReference type="CDD" id="cd05476">
    <property type="entry name" value="pepsin_A_like_plant"/>
    <property type="match status" value="1"/>
</dbReference>
<dbReference type="Pfam" id="PF03106">
    <property type="entry name" value="WRKY"/>
    <property type="match status" value="1"/>
</dbReference>
<keyword evidence="9" id="KW-0804">Transcription</keyword>
<dbReference type="InterPro" id="IPR001461">
    <property type="entry name" value="Aspartic_peptidase_A1"/>
</dbReference>
<evidence type="ECO:0000256" key="11">
    <source>
        <dbReference type="ARBA" id="ARBA00023242"/>
    </source>
</evidence>
<dbReference type="SUPFAM" id="SSF50630">
    <property type="entry name" value="Acid proteases"/>
    <property type="match status" value="1"/>
</dbReference>
<dbReference type="GO" id="GO:0043565">
    <property type="term" value="F:sequence-specific DNA binding"/>
    <property type="evidence" value="ECO:0007669"/>
    <property type="project" value="InterPro"/>
</dbReference>
<gene>
    <name evidence="17" type="ORF">AYBTSS11_LOCUS28468</name>
</gene>
<dbReference type="Gramene" id="rna-AYBTSS11_LOCUS28468">
    <property type="protein sequence ID" value="CAJ1976331.1"/>
    <property type="gene ID" value="gene-AYBTSS11_LOCUS28468"/>
</dbReference>
<dbReference type="InterPro" id="IPR036576">
    <property type="entry name" value="WRKY_dom_sf"/>
</dbReference>
<dbReference type="SMART" id="SM00774">
    <property type="entry name" value="WRKY"/>
    <property type="match status" value="1"/>
</dbReference>
<dbReference type="GO" id="GO:0006508">
    <property type="term" value="P:proteolysis"/>
    <property type="evidence" value="ECO:0007669"/>
    <property type="project" value="UniProtKB-KW"/>
</dbReference>
<evidence type="ECO:0000256" key="2">
    <source>
        <dbReference type="ARBA" id="ARBA00007447"/>
    </source>
</evidence>
<evidence type="ECO:0000259" key="15">
    <source>
        <dbReference type="PROSITE" id="PS50811"/>
    </source>
</evidence>
<feature type="domain" description="WRKY" evidence="15">
    <location>
        <begin position="706"/>
        <end position="771"/>
    </location>
</feature>
<dbReference type="InterPro" id="IPR021109">
    <property type="entry name" value="Peptidase_aspartic_dom_sf"/>
</dbReference>
<keyword evidence="18" id="KW-1185">Reference proteome</keyword>
<dbReference type="GO" id="GO:0003700">
    <property type="term" value="F:DNA-binding transcription factor activity"/>
    <property type="evidence" value="ECO:0007669"/>
    <property type="project" value="InterPro"/>
</dbReference>
<dbReference type="Pfam" id="PF14541">
    <property type="entry name" value="TAXi_C"/>
    <property type="match status" value="1"/>
</dbReference>
<keyword evidence="11" id="KW-0539">Nucleus</keyword>
<feature type="compositionally biased region" description="Basic and acidic residues" evidence="13">
    <location>
        <begin position="763"/>
        <end position="782"/>
    </location>
</feature>
<reference evidence="17" key="1">
    <citation type="submission" date="2023-10" db="EMBL/GenBank/DDBJ databases">
        <authorList>
            <person name="Domelevo Entfellner J.-B."/>
        </authorList>
    </citation>
    <scope>NUCLEOTIDE SEQUENCE</scope>
</reference>
<dbReference type="InterPro" id="IPR032799">
    <property type="entry name" value="TAXi_C"/>
</dbReference>
<feature type="active site" evidence="12">
    <location>
        <position position="88"/>
    </location>
</feature>
<dbReference type="FunFam" id="2.20.25.80:FF:000006">
    <property type="entry name" value="WRKY transcription factor"/>
    <property type="match status" value="1"/>
</dbReference>
<keyword evidence="5" id="KW-0064">Aspartyl protease</keyword>
<sequence>MDPRGLVMLVAILVAEIGCVANGNLVFPVERRKRSLSAIKAHDARRRGRILSAVDLNLGGNGLPTKTGLYYTKLGLGSPPKDYYVQVDTGSDIMWVNCVQCSRCPRKSDLGIDLTLYDPKKSGTSQLVSCDQDFCFAAFDGPIPGCKSEIPCPYSITYGDGSATSGYYVQDYLTYNRVNGNLRTTPQNSSIIFGCGAAQSGTLGSSTEEALDGIIGFGQANSSLLSQLAASGKVKKIFSHCLDNIRGGGIFAIGELVEPKVSTTPLVPKMAHYNVVLKSIEVDTDTLQLPSDIFDSGNGRGTVIDSGTTLAYLPALVYDELIPKVLARQPGLKLYLVDQQFSCFQYAGNVDRGFPVVKFHFEDSLSLTVYPHDYLFEFNGGIRCIGWQKSAAQTKNGKDMTLLGDLVLSNKLVVYDLENMAIGWTDYNCSSSIKVKDEATGESFGVALGTMTFSPELDICTNESDEYVVVAVSQYSITKASLVSSVALAKSQLSLSPVSSAMENNGHHHHHTNQISTSNSHGFSSKPSCSKQKMVLDFDLNEPIIDSMASSPLIDINLVPISQVSADNFLVAKDGCQTLAPTLDLLPAPPTQVVEQVHSSNSNDDITVKFPFDLNAKLDEEDSISCTEEAPPKVGETIPNLPTTYLEVTRQDVPPTNMDSEDRASAVEGRTATSESRKRKRFIEEYERGNGRSFRGKTSTVNVESRRKTIVDDGYRWRKYGQKTIKGNSFPRAYYKCTSPGCSVRKHVERDSRNKKNVITTYEGKHNHEQPPPKIPNEKQCADDEEVEDEEEAREELATAATNALLNFQLPASRNFLNTPHTAQPRLQTLQLLPNDTNPGFAITRSVWPNPFGSFSNNMNIGSSSYTPQMHYYSFFNNTNTMPYGSYGLTLNRYAVPQPEFPMPPPFIIPSSSQVFSQAMLNANGSSSVFPLREIGARYRSWY</sequence>
<protein>
    <recommendedName>
        <fullName evidence="19">Peptidase A1 domain-containing protein</fullName>
    </recommendedName>
</protein>
<dbReference type="Gene3D" id="2.20.25.80">
    <property type="entry name" value="WRKY domain"/>
    <property type="match status" value="1"/>
</dbReference>
<evidence type="ECO:0000256" key="5">
    <source>
        <dbReference type="ARBA" id="ARBA00022750"/>
    </source>
</evidence>
<dbReference type="SUPFAM" id="SSF118290">
    <property type="entry name" value="WRKY DNA-binding domain"/>
    <property type="match status" value="1"/>
</dbReference>
<dbReference type="PRINTS" id="PR00792">
    <property type="entry name" value="PEPSIN"/>
</dbReference>
<dbReference type="EMBL" id="OY731407">
    <property type="protein sequence ID" value="CAJ1976331.1"/>
    <property type="molecule type" value="Genomic_DNA"/>
</dbReference>
<keyword evidence="3" id="KW-0645">Protease</keyword>
<feature type="chain" id="PRO_5041723072" description="Peptidase A1 domain-containing protein" evidence="14">
    <location>
        <begin position="24"/>
        <end position="943"/>
    </location>
</feature>
<evidence type="ECO:0008006" key="19">
    <source>
        <dbReference type="Google" id="ProtNLM"/>
    </source>
</evidence>
<dbReference type="PANTHER" id="PTHR13683">
    <property type="entry name" value="ASPARTYL PROTEASES"/>
    <property type="match status" value="1"/>
</dbReference>